<dbReference type="Gene3D" id="2.120.10.70">
    <property type="entry name" value="Fucose-specific lectin"/>
    <property type="match status" value="1"/>
</dbReference>
<evidence type="ECO:0000313" key="2">
    <source>
        <dbReference type="Proteomes" id="UP000620124"/>
    </source>
</evidence>
<dbReference type="OrthoDB" id="407298at2759"/>
<keyword evidence="2" id="KW-1185">Reference proteome</keyword>
<accession>A0A8H6Z8L6</accession>
<reference evidence="1" key="1">
    <citation type="submission" date="2020-05" db="EMBL/GenBank/DDBJ databases">
        <title>Mycena genomes resolve the evolution of fungal bioluminescence.</title>
        <authorList>
            <person name="Tsai I.J."/>
        </authorList>
    </citation>
    <scope>NUCLEOTIDE SEQUENCE</scope>
    <source>
        <strain evidence="1">CCC161011</strain>
    </source>
</reference>
<proteinExistence type="predicted"/>
<protein>
    <submittedName>
        <fullName evidence="1">Uncharacterized protein</fullName>
    </submittedName>
</protein>
<name>A0A8H6Z8L6_9AGAR</name>
<comment type="caution">
    <text evidence="1">The sequence shown here is derived from an EMBL/GenBank/DDBJ whole genome shotgun (WGS) entry which is preliminary data.</text>
</comment>
<organism evidence="1 2">
    <name type="scientific">Mycena venus</name>
    <dbReference type="NCBI Taxonomy" id="2733690"/>
    <lineage>
        <taxon>Eukaryota</taxon>
        <taxon>Fungi</taxon>
        <taxon>Dikarya</taxon>
        <taxon>Basidiomycota</taxon>
        <taxon>Agaricomycotina</taxon>
        <taxon>Agaricomycetes</taxon>
        <taxon>Agaricomycetidae</taxon>
        <taxon>Agaricales</taxon>
        <taxon>Marasmiineae</taxon>
        <taxon>Mycenaceae</taxon>
        <taxon>Mycena</taxon>
    </lineage>
</organism>
<evidence type="ECO:0000313" key="1">
    <source>
        <dbReference type="EMBL" id="KAF7372619.1"/>
    </source>
</evidence>
<dbReference type="EMBL" id="JACAZI010000001">
    <property type="protein sequence ID" value="KAF7372619.1"/>
    <property type="molecule type" value="Genomic_DNA"/>
</dbReference>
<sequence length="142" mass="15367">MGGSSACTNVTHLRTRRGELPFSFLCRHSLIMCRLLSATLFLVQAEAAVPTPEFVKIFPAGNIAVVQTQQGNDTRLFWQHPNGTIRWEAIDGPFVTGTLYDGGNLVPAEEAALGTPMAAVSSGTTAFDEICLYFVSPLQHPE</sequence>
<dbReference type="AlphaFoldDB" id="A0A8H6Z8L6"/>
<gene>
    <name evidence="1" type="ORF">MVEN_00125000</name>
</gene>
<dbReference type="Proteomes" id="UP000620124">
    <property type="component" value="Unassembled WGS sequence"/>
</dbReference>